<reference evidence="2 3" key="1">
    <citation type="journal article" date="2013" name="BMC Genomics">
        <title>The genome and transcriptome of the pine saprophyte Ophiostoma piceae, and a comparison with the bark beetle-associated pine pathogen Grosmannia clavigera.</title>
        <authorList>
            <person name="Haridas S."/>
            <person name="Wang Y."/>
            <person name="Lim L."/>
            <person name="Massoumi Alamouti S."/>
            <person name="Jackman S."/>
            <person name="Docking R."/>
            <person name="Robertson G."/>
            <person name="Birol I."/>
            <person name="Bohlmann J."/>
            <person name="Breuil C."/>
        </authorList>
    </citation>
    <scope>NUCLEOTIDE SEQUENCE [LARGE SCALE GENOMIC DNA]</scope>
    <source>
        <strain evidence="2 3">UAMH 11346</strain>
    </source>
</reference>
<dbReference type="PANTHER" id="PTHR17630">
    <property type="entry name" value="DIENELACTONE HYDROLASE"/>
    <property type="match status" value="1"/>
</dbReference>
<dbReference type="OMA" id="TVENIRW"/>
<evidence type="ECO:0000313" key="3">
    <source>
        <dbReference type="Proteomes" id="UP000016923"/>
    </source>
</evidence>
<dbReference type="Proteomes" id="UP000016923">
    <property type="component" value="Unassembled WGS sequence"/>
</dbReference>
<evidence type="ECO:0000313" key="2">
    <source>
        <dbReference type="EMBL" id="EPE10876.1"/>
    </source>
</evidence>
<dbReference type="SUPFAM" id="SSF53474">
    <property type="entry name" value="alpha/beta-Hydrolases"/>
    <property type="match status" value="1"/>
</dbReference>
<protein>
    <submittedName>
        <fullName evidence="2">Dienelactone hydrolase</fullName>
    </submittedName>
</protein>
<dbReference type="OrthoDB" id="1393670at2759"/>
<name>S3CFH2_OPHP1</name>
<evidence type="ECO:0000259" key="1">
    <source>
        <dbReference type="Pfam" id="PF01738"/>
    </source>
</evidence>
<dbReference type="AlphaFoldDB" id="S3CFH2"/>
<dbReference type="EMBL" id="KE148146">
    <property type="protein sequence ID" value="EPE10876.1"/>
    <property type="molecule type" value="Genomic_DNA"/>
</dbReference>
<dbReference type="Gene3D" id="3.40.50.1820">
    <property type="entry name" value="alpha/beta hydrolase"/>
    <property type="match status" value="1"/>
</dbReference>
<organism evidence="2 3">
    <name type="scientific">Ophiostoma piceae (strain UAMH 11346)</name>
    <name type="common">Sap stain fungus</name>
    <dbReference type="NCBI Taxonomy" id="1262450"/>
    <lineage>
        <taxon>Eukaryota</taxon>
        <taxon>Fungi</taxon>
        <taxon>Dikarya</taxon>
        <taxon>Ascomycota</taxon>
        <taxon>Pezizomycotina</taxon>
        <taxon>Sordariomycetes</taxon>
        <taxon>Sordariomycetidae</taxon>
        <taxon>Ophiostomatales</taxon>
        <taxon>Ophiostomataceae</taxon>
        <taxon>Ophiostoma</taxon>
    </lineage>
</organism>
<dbReference type="VEuPathDB" id="FungiDB:F503_05971"/>
<keyword evidence="2" id="KW-0378">Hydrolase</keyword>
<dbReference type="HOGENOM" id="CLU_054590_2_1_1"/>
<keyword evidence="3" id="KW-1185">Reference proteome</keyword>
<dbReference type="InterPro" id="IPR029058">
    <property type="entry name" value="AB_hydrolase_fold"/>
</dbReference>
<dbReference type="STRING" id="1262450.S3CFH2"/>
<feature type="domain" description="Dienelactone hydrolase" evidence="1">
    <location>
        <begin position="35"/>
        <end position="253"/>
    </location>
</feature>
<dbReference type="InterPro" id="IPR002925">
    <property type="entry name" value="Dienelactn_hydro"/>
</dbReference>
<dbReference type="PANTHER" id="PTHR17630:SF44">
    <property type="entry name" value="PROTEIN AIM2"/>
    <property type="match status" value="1"/>
</dbReference>
<gene>
    <name evidence="2" type="ORF">F503_05971</name>
</gene>
<dbReference type="eggNOG" id="KOG3043">
    <property type="taxonomic scope" value="Eukaryota"/>
</dbReference>
<proteinExistence type="predicted"/>
<dbReference type="GO" id="GO:0016787">
    <property type="term" value="F:hydrolase activity"/>
    <property type="evidence" value="ECO:0007669"/>
    <property type="project" value="UniProtKB-KW"/>
</dbReference>
<sequence>MGDEYLAKLPSPCCFLGSIHEGTPLGVEEELLGVTTYVARPPSGVEANGHVVFYFPDVWGLSSNAKLLMDVLASAGFVALGMDYFRGDPISKYRADHDSKPPPDFDHKAWRNKHFTFATENVPLWAEAAKAKYGSDKSRYACVGYCFGAPFVCNLLATDAVSAGAFAHPSQLKEEHFRAVKKPLFLSCAENDHAFGTESRRKAIDILMEQKTPYQEQLFYNVGHGFASRGNLKDPYERWVKEQSIQGITNWFDFWLQMKKEA</sequence>
<dbReference type="Pfam" id="PF01738">
    <property type="entry name" value="DLH"/>
    <property type="match status" value="1"/>
</dbReference>
<accession>S3CFH2</accession>